<protein>
    <submittedName>
        <fullName evidence="1">DUF1501 domain-containing protein</fullName>
    </submittedName>
</protein>
<dbReference type="Proteomes" id="UP000676169">
    <property type="component" value="Chromosome"/>
</dbReference>
<dbReference type="RefSeq" id="WP_211629569.1">
    <property type="nucleotide sequence ID" value="NZ_CP073100.1"/>
</dbReference>
<evidence type="ECO:0000313" key="2">
    <source>
        <dbReference type="Proteomes" id="UP000676169"/>
    </source>
</evidence>
<dbReference type="AlphaFoldDB" id="A0A975G727"/>
<proteinExistence type="predicted"/>
<gene>
    <name evidence="1" type="ORF">KBB96_11410</name>
</gene>
<keyword evidence="2" id="KW-1185">Reference proteome</keyword>
<name>A0A975G727_9BACT</name>
<accession>A0A975G727</accession>
<evidence type="ECO:0000313" key="1">
    <source>
        <dbReference type="EMBL" id="QUE49480.1"/>
    </source>
</evidence>
<dbReference type="PROSITE" id="PS51318">
    <property type="entry name" value="TAT"/>
    <property type="match status" value="1"/>
</dbReference>
<organism evidence="1 2">
    <name type="scientific">Luteolibacter ambystomatis</name>
    <dbReference type="NCBI Taxonomy" id="2824561"/>
    <lineage>
        <taxon>Bacteria</taxon>
        <taxon>Pseudomonadati</taxon>
        <taxon>Verrucomicrobiota</taxon>
        <taxon>Verrucomicrobiia</taxon>
        <taxon>Verrucomicrobiales</taxon>
        <taxon>Verrucomicrobiaceae</taxon>
        <taxon>Luteolibacter</taxon>
    </lineage>
</organism>
<sequence length="485" mass="53468">MKHPFIEHLERHQLDWSRRTFLKRSFAGLGGLAFAQLLGGGRSLAEQEPLAGLPFIQGRGGLHFPARAKRVIHLCMAGGPSHLETFDPKPALDALHGREFPASFTAGQQLAQLQGSKLVARGSFTKFRKFGQSGVEISELFPHIGSIADEICVIRSMVTEQINHDPAHAFMNSGSILKGRPSMGSWLLYGLGAETQDLPGYVVMVSRGSEPDQPISARQWSAGFLPSKFQGVQFQSKGNAVHYVGSPDGVCQSTQRQVIDEIGRLNGILREERVDPEIETRIAQYEMAFRMQTSVPELTDMRDEPQHIRDLYGVKTPGDGSFASNCLLARRMLERGVRFVQLYHRGWDHHGNIEKQLPECARLTDQASAALVKDLKQRGLLEDTLIIWGGEFGRTPMGQGSGRDHHIKGFSLWMAGAGIKPGTVHGATDEMGYAAVQDVVHVRDLHATLLQQFGIDHSRFTVKYQGLDMKLTGVEPAAPVKAILT</sequence>
<dbReference type="KEGG" id="lamb:KBB96_11410"/>
<dbReference type="Gene3D" id="3.40.720.10">
    <property type="entry name" value="Alkaline Phosphatase, subunit A"/>
    <property type="match status" value="1"/>
</dbReference>
<dbReference type="PANTHER" id="PTHR43737:SF1">
    <property type="entry name" value="DUF1501 DOMAIN-CONTAINING PROTEIN"/>
    <property type="match status" value="1"/>
</dbReference>
<dbReference type="InterPro" id="IPR017850">
    <property type="entry name" value="Alkaline_phosphatase_core_sf"/>
</dbReference>
<dbReference type="PANTHER" id="PTHR43737">
    <property type="entry name" value="BLL7424 PROTEIN"/>
    <property type="match status" value="1"/>
</dbReference>
<reference evidence="1" key="1">
    <citation type="submission" date="2021-04" db="EMBL/GenBank/DDBJ databases">
        <title>Luteolibacter sp. 32A isolated from the skin of an Anderson's salamander (Ambystoma andersonii).</title>
        <authorList>
            <person name="Spergser J."/>
            <person name="Busse H.-J."/>
        </authorList>
    </citation>
    <scope>NUCLEOTIDE SEQUENCE</scope>
    <source>
        <strain evidence="1">32A</strain>
    </source>
</reference>
<dbReference type="InterPro" id="IPR010869">
    <property type="entry name" value="DUF1501"/>
</dbReference>
<dbReference type="InterPro" id="IPR006311">
    <property type="entry name" value="TAT_signal"/>
</dbReference>
<dbReference type="Pfam" id="PF07394">
    <property type="entry name" value="DUF1501"/>
    <property type="match status" value="1"/>
</dbReference>
<dbReference type="SUPFAM" id="SSF53649">
    <property type="entry name" value="Alkaline phosphatase-like"/>
    <property type="match status" value="1"/>
</dbReference>
<dbReference type="EMBL" id="CP073100">
    <property type="protein sequence ID" value="QUE49480.1"/>
    <property type="molecule type" value="Genomic_DNA"/>
</dbReference>